<accession>A0A0P0Z4L6</accession>
<reference evidence="3" key="1">
    <citation type="journal article" date="2015" name="Proc. Natl. Acad. Sci. U.S.A.">
        <title>Bacterial clade with the ribosomal RNA operon on a small plasmid rather than the chromosome.</title>
        <authorList>
            <person name="Anda M."/>
            <person name="Ohtsubo Y."/>
            <person name="Okubo T."/>
            <person name="Sugawara M."/>
            <person name="Nagata Y."/>
            <person name="Tsuda M."/>
            <person name="Minamisawa K."/>
            <person name="Mitsui H."/>
        </authorList>
    </citation>
    <scope>NUCLEOTIDE SEQUENCE</scope>
    <source>
        <strain evidence="3">JCM 14755</strain>
    </source>
</reference>
<dbReference type="AlphaFoldDB" id="A0A0P0Z4L6"/>
<dbReference type="InterPro" id="IPR036680">
    <property type="entry name" value="SPOR-like_sf"/>
</dbReference>
<evidence type="ECO:0000313" key="3">
    <source>
        <dbReference type="EMBL" id="BAT28979.1"/>
    </source>
</evidence>
<dbReference type="Gene3D" id="3.30.70.1070">
    <property type="entry name" value="Sporulation related repeat"/>
    <property type="match status" value="1"/>
</dbReference>
<name>A0A0P0Z4L6_9HYPH</name>
<dbReference type="Pfam" id="PF05036">
    <property type="entry name" value="SPOR"/>
    <property type="match status" value="1"/>
</dbReference>
<evidence type="ECO:0000256" key="1">
    <source>
        <dbReference type="SAM" id="MobiDB-lite"/>
    </source>
</evidence>
<proteinExistence type="predicted"/>
<organism evidence="3">
    <name type="scientific">Aureimonas frigidaquae</name>
    <dbReference type="NCBI Taxonomy" id="424757"/>
    <lineage>
        <taxon>Bacteria</taxon>
        <taxon>Pseudomonadati</taxon>
        <taxon>Pseudomonadota</taxon>
        <taxon>Alphaproteobacteria</taxon>
        <taxon>Hyphomicrobiales</taxon>
        <taxon>Aurantimonadaceae</taxon>
        <taxon>Aureimonas</taxon>
    </lineage>
</organism>
<dbReference type="GO" id="GO:0042834">
    <property type="term" value="F:peptidoglycan binding"/>
    <property type="evidence" value="ECO:0007669"/>
    <property type="project" value="InterPro"/>
</dbReference>
<sequence>MFNLSEPASPRDAMPAETSDFVPASHHSAHNHAPAKPVLDDFDRLIANEMAVMGHGQPRNAQAPYDADAPAEQPFHDYDIHFGDAAGQTGAYRAEDDAADAMPVPVAAAARRRTPATGGLKQGVRFVSGVAGVALLSIAAAVAYNSLFGGSIGSGEALVVAADTQPYKTRPEDPGGREIPNQNKAVYQRAAGSGTAAQPTQETLISAMEEPVDITAEDEETALPGVLLGTETIPLGEEQFQERFGDADGTAGAVDAASSEAPATGGILEPRRVRTVEVGPDGTPVGAQPGSAPAPEAAALAPEADPMAALIASATAQSDGLPVPPPAGSASLPVSMPAMPAEPAQPAAAELPPAISVVPTPAPARPTAALAPAPAAAPARETPAVMSALAPTPQSAAPLGQAAAGSYFVQIAAQPTEALAHDNLRNASQRYANILDGRPLSIQAANVENRGTFYRIRARAASQSDADQLCSRLKRAGADCFVTR</sequence>
<feature type="compositionally biased region" description="Low complexity" evidence="1">
    <location>
        <begin position="23"/>
        <end position="35"/>
    </location>
</feature>
<feature type="region of interest" description="Disordered" evidence="1">
    <location>
        <begin position="1"/>
        <end position="36"/>
    </location>
</feature>
<protein>
    <submittedName>
        <fullName evidence="3">Sporulation domain-containing protein</fullName>
    </submittedName>
</protein>
<feature type="region of interest" description="Disordered" evidence="1">
    <location>
        <begin position="277"/>
        <end position="297"/>
    </location>
</feature>
<feature type="compositionally biased region" description="Low complexity" evidence="1">
    <location>
        <begin position="287"/>
        <end position="297"/>
    </location>
</feature>
<dbReference type="PROSITE" id="PS51724">
    <property type="entry name" value="SPOR"/>
    <property type="match status" value="1"/>
</dbReference>
<feature type="domain" description="SPOR" evidence="2">
    <location>
        <begin position="401"/>
        <end position="484"/>
    </location>
</feature>
<dbReference type="EMBL" id="LC066377">
    <property type="protein sequence ID" value="BAT28979.1"/>
    <property type="molecule type" value="Genomic_DNA"/>
</dbReference>
<dbReference type="InterPro" id="IPR007730">
    <property type="entry name" value="SPOR-like_dom"/>
</dbReference>
<evidence type="ECO:0000259" key="2">
    <source>
        <dbReference type="PROSITE" id="PS51724"/>
    </source>
</evidence>